<dbReference type="EMBL" id="AP022579">
    <property type="protein sequence ID" value="BBX88557.1"/>
    <property type="molecule type" value="Genomic_DNA"/>
</dbReference>
<proteinExistence type="predicted"/>
<evidence type="ECO:0008006" key="3">
    <source>
        <dbReference type="Google" id="ProtNLM"/>
    </source>
</evidence>
<organism evidence="1 2">
    <name type="scientific">Mycolicibacterium boenickei</name>
    <dbReference type="NCBI Taxonomy" id="146017"/>
    <lineage>
        <taxon>Bacteria</taxon>
        <taxon>Bacillati</taxon>
        <taxon>Actinomycetota</taxon>
        <taxon>Actinomycetes</taxon>
        <taxon>Mycobacteriales</taxon>
        <taxon>Mycobacteriaceae</taxon>
        <taxon>Mycolicibacterium</taxon>
    </lineage>
</organism>
<keyword evidence="2" id="KW-1185">Reference proteome</keyword>
<gene>
    <name evidence="1" type="ORF">MBOE_02060</name>
</gene>
<reference evidence="1 2" key="1">
    <citation type="journal article" date="2019" name="Emerg. Microbes Infect.">
        <title>Comprehensive subspecies identification of 175 nontuberculous mycobacteria species based on 7547 genomic profiles.</title>
        <authorList>
            <person name="Matsumoto Y."/>
            <person name="Kinjo T."/>
            <person name="Motooka D."/>
            <person name="Nabeya D."/>
            <person name="Jung N."/>
            <person name="Uechi K."/>
            <person name="Horii T."/>
            <person name="Iida T."/>
            <person name="Fujita J."/>
            <person name="Nakamura S."/>
        </authorList>
    </citation>
    <scope>NUCLEOTIDE SEQUENCE [LARGE SCALE GENOMIC DNA]</scope>
    <source>
        <strain evidence="1 2">JCM 15653</strain>
    </source>
</reference>
<protein>
    <recommendedName>
        <fullName evidence="3">RNA polymerase subunit sigma-70</fullName>
    </recommendedName>
</protein>
<dbReference type="Proteomes" id="UP000466683">
    <property type="component" value="Chromosome"/>
</dbReference>
<evidence type="ECO:0000313" key="1">
    <source>
        <dbReference type="EMBL" id="BBX88557.1"/>
    </source>
</evidence>
<accession>A0ABM7IP33</accession>
<name>A0ABM7IP33_9MYCO</name>
<evidence type="ECO:0000313" key="2">
    <source>
        <dbReference type="Proteomes" id="UP000466683"/>
    </source>
</evidence>
<sequence>MAVRPGRAGAVSTFLDDSEMSSYLDRVSDVDELITDGVSSSDPAVGLRAVRALQRLQERLEALQVANAREQGWSWQAIADALEVSRQAVHQKHNRKG</sequence>